<evidence type="ECO:0000259" key="7">
    <source>
        <dbReference type="Pfam" id="PF05140"/>
    </source>
</evidence>
<dbReference type="Pfam" id="PF05140">
    <property type="entry name" value="ResB"/>
    <property type="match status" value="2"/>
</dbReference>
<accession>C9R9J6</accession>
<dbReference type="InterPro" id="IPR007816">
    <property type="entry name" value="ResB-like_domain"/>
</dbReference>
<feature type="transmembrane region" description="Helical" evidence="6">
    <location>
        <begin position="65"/>
        <end position="84"/>
    </location>
</feature>
<feature type="domain" description="ResB-like" evidence="7">
    <location>
        <begin position="22"/>
        <end position="287"/>
    </location>
</feature>
<dbReference type="PANTHER" id="PTHR31566:SF0">
    <property type="entry name" value="CYTOCHROME C BIOGENESIS PROTEIN CCS1, CHLOROPLASTIC"/>
    <property type="match status" value="1"/>
</dbReference>
<comment type="subcellular location">
    <subcellularLocation>
        <location evidence="1">Membrane</location>
        <topology evidence="1">Multi-pass membrane protein</topology>
    </subcellularLocation>
</comment>
<keyword evidence="4 6" id="KW-1133">Transmembrane helix</keyword>
<evidence type="ECO:0000313" key="8">
    <source>
        <dbReference type="EMBL" id="ACX52975.1"/>
    </source>
</evidence>
<keyword evidence="5 6" id="KW-0472">Membrane</keyword>
<feature type="transmembrane region" description="Helical" evidence="6">
    <location>
        <begin position="371"/>
        <end position="391"/>
    </location>
</feature>
<dbReference type="STRING" id="429009.Adeg_1895"/>
<evidence type="ECO:0000256" key="4">
    <source>
        <dbReference type="ARBA" id="ARBA00022989"/>
    </source>
</evidence>
<dbReference type="GO" id="GO:0017004">
    <property type="term" value="P:cytochrome complex assembly"/>
    <property type="evidence" value="ECO:0007669"/>
    <property type="project" value="UniProtKB-KW"/>
</dbReference>
<feature type="domain" description="ResB-like" evidence="7">
    <location>
        <begin position="356"/>
        <end position="413"/>
    </location>
</feature>
<evidence type="ECO:0000256" key="1">
    <source>
        <dbReference type="ARBA" id="ARBA00004141"/>
    </source>
</evidence>
<dbReference type="EMBL" id="CP001785">
    <property type="protein sequence ID" value="ACX52975.1"/>
    <property type="molecule type" value="Genomic_DNA"/>
</dbReference>
<dbReference type="Proteomes" id="UP000002620">
    <property type="component" value="Chromosome"/>
</dbReference>
<keyword evidence="9" id="KW-1185">Reference proteome</keyword>
<dbReference type="HOGENOM" id="CLU_034630_1_0_9"/>
<evidence type="ECO:0000256" key="3">
    <source>
        <dbReference type="ARBA" id="ARBA00022748"/>
    </source>
</evidence>
<dbReference type="GO" id="GO:0016020">
    <property type="term" value="C:membrane"/>
    <property type="evidence" value="ECO:0007669"/>
    <property type="project" value="UniProtKB-SubCell"/>
</dbReference>
<dbReference type="KEGG" id="adg:Adeg_1895"/>
<organism evidence="8 9">
    <name type="scientific">Ammonifex degensii (strain DSM 10501 / KC4)</name>
    <dbReference type="NCBI Taxonomy" id="429009"/>
    <lineage>
        <taxon>Bacteria</taxon>
        <taxon>Bacillati</taxon>
        <taxon>Bacillota</taxon>
        <taxon>Clostridia</taxon>
        <taxon>Thermoanaerobacterales</taxon>
        <taxon>Thermoanaerobacteraceae</taxon>
        <taxon>Ammonifex</taxon>
    </lineage>
</organism>
<feature type="transmembrane region" description="Helical" evidence="6">
    <location>
        <begin position="24"/>
        <end position="45"/>
    </location>
</feature>
<keyword evidence="3" id="KW-0201">Cytochrome c-type biogenesis</keyword>
<dbReference type="InterPro" id="IPR023494">
    <property type="entry name" value="Cyt_c_bgen_Ccs1/CcsB/ResB"/>
</dbReference>
<evidence type="ECO:0000256" key="6">
    <source>
        <dbReference type="SAM" id="Phobius"/>
    </source>
</evidence>
<evidence type="ECO:0000313" key="9">
    <source>
        <dbReference type="Proteomes" id="UP000002620"/>
    </source>
</evidence>
<reference evidence="8 9" key="1">
    <citation type="submission" date="2009-10" db="EMBL/GenBank/DDBJ databases">
        <title>Complete sequence of chromosome of Ammonifex degensii KC4.</title>
        <authorList>
            <consortium name="US DOE Joint Genome Institute"/>
            <person name="Kerfeld C."/>
            <person name="Goodner B."/>
            <person name="Huber H."/>
            <person name="Stetter K."/>
            <person name="Lucas S."/>
            <person name="Copeland A."/>
            <person name="Lapidus A."/>
            <person name="Glavina del Rio T."/>
            <person name="Dalin E."/>
            <person name="Tice H."/>
            <person name="Bruce D."/>
            <person name="Goodwin L."/>
            <person name="Pitluck S."/>
            <person name="Saunders E."/>
            <person name="Brettin T."/>
            <person name="Detter J.C."/>
            <person name="Han C."/>
            <person name="Larimer F."/>
            <person name="Land M."/>
            <person name="Hauser L."/>
            <person name="Kyrpides N."/>
            <person name="Ovchinnikova G."/>
            <person name="Richardson P."/>
        </authorList>
    </citation>
    <scope>NUCLEOTIDE SEQUENCE [LARGE SCALE GENOMIC DNA]</scope>
    <source>
        <strain evidence="9">DSM 10501 / KC4</strain>
    </source>
</reference>
<dbReference type="RefSeq" id="WP_015739852.1">
    <property type="nucleotide sequence ID" value="NC_013385.1"/>
</dbReference>
<evidence type="ECO:0000256" key="5">
    <source>
        <dbReference type="ARBA" id="ARBA00023136"/>
    </source>
</evidence>
<dbReference type="eggNOG" id="COG1333">
    <property type="taxonomic scope" value="Bacteria"/>
</dbReference>
<dbReference type="OrthoDB" id="9770923at2"/>
<dbReference type="PANTHER" id="PTHR31566">
    <property type="entry name" value="CYTOCHROME C BIOGENESIS PROTEIN CCS1, CHLOROPLASTIC"/>
    <property type="match status" value="1"/>
</dbReference>
<feature type="transmembrane region" description="Helical" evidence="6">
    <location>
        <begin position="163"/>
        <end position="184"/>
    </location>
</feature>
<gene>
    <name evidence="8" type="ordered locus">Adeg_1895</name>
</gene>
<name>C9R9J6_AMMDK</name>
<dbReference type="AlphaFoldDB" id="C9R9J6"/>
<protein>
    <submittedName>
        <fullName evidence="8">ResB protein required for cytochrome c biosynthesis-like protein</fullName>
    </submittedName>
</protein>
<evidence type="ECO:0000256" key="2">
    <source>
        <dbReference type="ARBA" id="ARBA00022692"/>
    </source>
</evidence>
<keyword evidence="2 6" id="KW-0812">Transmembrane</keyword>
<sequence length="446" mass="50280">MGNRVAVALDVLKYTWRWFSSMRFGLVLLCILSAVLAFASLLPSGTDQEYGGAAWLVRILSLSNVYQSSLFRFLFTLLCLNLIVCSINRLHMLKITTFPSLEQIKRSSIEQMPLVYQTNLKVDRFLAEGRLVDLLRQHRFSVRKYREGATTWLYASRGKLGPWFSFGLHMSLVLVVAGFAWGGMARSETLVVLPVGEQAEVITGSRQSSGIDRFTIRLDDFATLYDATGAVDNWVSKVTIIVDGQEVQRGNVMVNHPLNYRGYNLYQHSYGHVLEVELTSRLQETPQTAVLFPNRFYRFYQLPGLGQYGIWFSSWNEKGSVNYALYKGHQEIATGVLSKGKSINLPEDAGAIRLIGAKPFSVLQVKHDPSVPLVFASMTLMSLFFFLTIFVRHRQYWLRISEVADGSVSLALGTTAPLHIRALAQKEFNGVVREIDVALIQWKGSE</sequence>
<proteinExistence type="predicted"/>